<protein>
    <submittedName>
        <fullName evidence="1">Uncharacterized protein</fullName>
    </submittedName>
</protein>
<organism evidence="1 2">
    <name type="scientific">Paramuricea clavata</name>
    <name type="common">Red gorgonian</name>
    <name type="synonym">Violescent sea-whip</name>
    <dbReference type="NCBI Taxonomy" id="317549"/>
    <lineage>
        <taxon>Eukaryota</taxon>
        <taxon>Metazoa</taxon>
        <taxon>Cnidaria</taxon>
        <taxon>Anthozoa</taxon>
        <taxon>Octocorallia</taxon>
        <taxon>Malacalcyonacea</taxon>
        <taxon>Plexauridae</taxon>
        <taxon>Paramuricea</taxon>
    </lineage>
</organism>
<accession>A0A7D9HKQ7</accession>
<dbReference type="EMBL" id="CACRXK020001101">
    <property type="protein sequence ID" value="CAB3986982.1"/>
    <property type="molecule type" value="Genomic_DNA"/>
</dbReference>
<evidence type="ECO:0000313" key="2">
    <source>
        <dbReference type="Proteomes" id="UP001152795"/>
    </source>
</evidence>
<evidence type="ECO:0000313" key="1">
    <source>
        <dbReference type="EMBL" id="CAB3986982.1"/>
    </source>
</evidence>
<reference evidence="1" key="1">
    <citation type="submission" date="2020-04" db="EMBL/GenBank/DDBJ databases">
        <authorList>
            <person name="Alioto T."/>
            <person name="Alioto T."/>
            <person name="Gomez Garrido J."/>
        </authorList>
    </citation>
    <scope>NUCLEOTIDE SEQUENCE</scope>
    <source>
        <strain evidence="1">A484AB</strain>
    </source>
</reference>
<name>A0A7D9HKQ7_PARCT</name>
<dbReference type="Proteomes" id="UP001152795">
    <property type="component" value="Unassembled WGS sequence"/>
</dbReference>
<gene>
    <name evidence="1" type="ORF">PACLA_8A074584</name>
</gene>
<proteinExistence type="predicted"/>
<comment type="caution">
    <text evidence="1">The sequence shown here is derived from an EMBL/GenBank/DDBJ whole genome shotgun (WGS) entry which is preliminary data.</text>
</comment>
<sequence length="216" mass="24192">MIETDIDRPHIQGLAQEENRDLEGVLNPSDSVDTQSRIGDNGALQIQADHFREALNKTIDQRDNTENPEGVIELEERIIALRKAMMRTLQQREIEEVRAQQEEDVSRLQRFKEWAKENMLGLSAIAITVAGIITTVVIGARTAIIKGAQATSKFAKALANLGKKLGPTLLPLFNMLAKLVSLGAKGLAWLASNLWVLAIAVAWFAYDYFKERRRKK</sequence>
<dbReference type="AlphaFoldDB" id="A0A7D9HKQ7"/>
<keyword evidence="2" id="KW-1185">Reference proteome</keyword>